<evidence type="ECO:0000256" key="18">
    <source>
        <dbReference type="PIRSR" id="PIRSR600829-4"/>
    </source>
</evidence>
<evidence type="ECO:0000256" key="3">
    <source>
        <dbReference type="ARBA" id="ARBA00022475"/>
    </source>
</evidence>
<comment type="cofactor">
    <cofactor evidence="18">
        <name>Mg(2+)</name>
        <dbReference type="ChEBI" id="CHEBI:18420"/>
    </cofactor>
    <text evidence="18">Mn(2+), Zn(2+), Cd(2+) and Co(2+) support activity to lesser extents.</text>
</comment>
<comment type="similarity">
    <text evidence="2">Belongs to the bacterial diacylglycerol kinase family.</text>
</comment>
<keyword evidence="4" id="KW-0444">Lipid biosynthesis</keyword>
<evidence type="ECO:0000256" key="15">
    <source>
        <dbReference type="PIRSR" id="PIRSR600829-1"/>
    </source>
</evidence>
<feature type="binding site" evidence="16">
    <location>
        <position position="74"/>
    </location>
    <ligand>
        <name>substrate</name>
    </ligand>
</feature>
<evidence type="ECO:0000256" key="7">
    <source>
        <dbReference type="ARBA" id="ARBA00022741"/>
    </source>
</evidence>
<feature type="binding site" evidence="17">
    <location>
        <position position="81"/>
    </location>
    <ligand>
        <name>ATP</name>
        <dbReference type="ChEBI" id="CHEBI:30616"/>
    </ligand>
</feature>
<dbReference type="CDD" id="cd14265">
    <property type="entry name" value="UDPK_IM_like"/>
    <property type="match status" value="1"/>
</dbReference>
<dbReference type="InterPro" id="IPR033717">
    <property type="entry name" value="UDPK"/>
</dbReference>
<evidence type="ECO:0000313" key="20">
    <source>
        <dbReference type="EMBL" id="UQS86540.1"/>
    </source>
</evidence>
<dbReference type="GO" id="GO:0005524">
    <property type="term" value="F:ATP binding"/>
    <property type="evidence" value="ECO:0007669"/>
    <property type="project" value="UniProtKB-KW"/>
</dbReference>
<keyword evidence="7 17" id="KW-0547">Nucleotide-binding</keyword>
<dbReference type="InterPro" id="IPR036945">
    <property type="entry name" value="DAGK_sf"/>
</dbReference>
<dbReference type="InterPro" id="IPR000829">
    <property type="entry name" value="DAGK"/>
</dbReference>
<keyword evidence="21" id="KW-1185">Reference proteome</keyword>
<sequence length="133" mass="14588">MASKDKRQVEKNHSFIQSVAHALNGLRVMLISERNFRTHLISAALVLGCAFLLGASINDYLWLLIAIFMVLVAETVNSLVERIVDLLVGNHYNELAKQAKDIAAGGVLLTALSAALIGMLVLVPLLIKLMPWR</sequence>
<evidence type="ECO:0000256" key="14">
    <source>
        <dbReference type="ARBA" id="ARBA00023264"/>
    </source>
</evidence>
<name>A0A976RRG9_9LACO</name>
<dbReference type="KEGG" id="lbe:MOO44_06505"/>
<dbReference type="Pfam" id="PF01219">
    <property type="entry name" value="DAGK_prokar"/>
    <property type="match status" value="1"/>
</dbReference>
<dbReference type="Proteomes" id="UP000831181">
    <property type="component" value="Chromosome"/>
</dbReference>
<evidence type="ECO:0000256" key="1">
    <source>
        <dbReference type="ARBA" id="ARBA00004651"/>
    </source>
</evidence>
<dbReference type="RefSeq" id="WP_260116343.1">
    <property type="nucleotide sequence ID" value="NZ_CP093361.1"/>
</dbReference>
<gene>
    <name evidence="20" type="ORF">MOO44_06505</name>
</gene>
<feature type="binding site" evidence="18">
    <location>
        <position position="81"/>
    </location>
    <ligand>
        <name>a divalent metal cation</name>
        <dbReference type="ChEBI" id="CHEBI:60240"/>
    </ligand>
</feature>
<evidence type="ECO:0000256" key="10">
    <source>
        <dbReference type="ARBA" id="ARBA00022989"/>
    </source>
</evidence>
<dbReference type="GO" id="GO:0005886">
    <property type="term" value="C:plasma membrane"/>
    <property type="evidence" value="ECO:0007669"/>
    <property type="project" value="UniProtKB-SubCell"/>
</dbReference>
<evidence type="ECO:0000256" key="17">
    <source>
        <dbReference type="PIRSR" id="PIRSR600829-3"/>
    </source>
</evidence>
<evidence type="ECO:0000256" key="11">
    <source>
        <dbReference type="ARBA" id="ARBA00023098"/>
    </source>
</evidence>
<keyword evidence="10 19" id="KW-1133">Transmembrane helix</keyword>
<comment type="subcellular location">
    <subcellularLocation>
        <location evidence="1">Cell membrane</location>
        <topology evidence="1">Multi-pass membrane protein</topology>
    </subcellularLocation>
</comment>
<reference evidence="20" key="1">
    <citation type="journal article" date="2022" name="Int. J. Syst. Evol. Microbiol.">
        <title>Apilactobacillus apisilvae sp. nov., Nicolia spurrieriana gen. nov. sp. nov., Bombilactobacillus folatiphilus sp. nov. and Bombilactobacillus thymidiniphilus sp. nov., four new lactic acid bacterial isolates from stingless bees Tetragonula carbonaria and Austroplebeia australis.</title>
        <authorList>
            <person name="Oliphant S.A."/>
            <person name="Watson-Haigh N.S."/>
            <person name="Sumby K.M."/>
            <person name="Gardner J."/>
            <person name="Groom S."/>
            <person name="Jiranek V."/>
        </authorList>
    </citation>
    <scope>NUCLEOTIDE SEQUENCE</scope>
    <source>
        <strain evidence="20">SGEP1_A5</strain>
    </source>
</reference>
<keyword evidence="13" id="KW-0594">Phospholipid biosynthesis</keyword>
<dbReference type="PANTHER" id="PTHR34299:SF1">
    <property type="entry name" value="DIACYLGLYCEROL KINASE"/>
    <property type="match status" value="1"/>
</dbReference>
<feature type="transmembrane region" description="Helical" evidence="19">
    <location>
        <begin position="60"/>
        <end position="80"/>
    </location>
</feature>
<keyword evidence="12 19" id="KW-0472">Membrane</keyword>
<proteinExistence type="inferred from homology"/>
<evidence type="ECO:0000256" key="5">
    <source>
        <dbReference type="ARBA" id="ARBA00022679"/>
    </source>
</evidence>
<keyword evidence="9 17" id="KW-0067">ATP-binding</keyword>
<dbReference type="GO" id="GO:0046872">
    <property type="term" value="F:metal ion binding"/>
    <property type="evidence" value="ECO:0007669"/>
    <property type="project" value="UniProtKB-KW"/>
</dbReference>
<keyword evidence="18" id="KW-0479">Metal-binding</keyword>
<protein>
    <submittedName>
        <fullName evidence="20">Diacylglycerol kinase family protein</fullName>
    </submittedName>
</protein>
<dbReference type="GO" id="GO:0016301">
    <property type="term" value="F:kinase activity"/>
    <property type="evidence" value="ECO:0007669"/>
    <property type="project" value="UniProtKB-KW"/>
</dbReference>
<feature type="transmembrane region" description="Helical" evidence="19">
    <location>
        <begin position="101"/>
        <end position="127"/>
    </location>
</feature>
<dbReference type="GO" id="GO:0008654">
    <property type="term" value="P:phospholipid biosynthetic process"/>
    <property type="evidence" value="ECO:0007669"/>
    <property type="project" value="UniProtKB-KW"/>
</dbReference>
<dbReference type="AlphaFoldDB" id="A0A976RRG9"/>
<evidence type="ECO:0000256" key="12">
    <source>
        <dbReference type="ARBA" id="ARBA00023136"/>
    </source>
</evidence>
<keyword evidence="11" id="KW-0443">Lipid metabolism</keyword>
<dbReference type="Gene3D" id="1.10.287.3610">
    <property type="match status" value="1"/>
</dbReference>
<keyword evidence="5" id="KW-0808">Transferase</keyword>
<dbReference type="EMBL" id="CP093361">
    <property type="protein sequence ID" value="UQS86540.1"/>
    <property type="molecule type" value="Genomic_DNA"/>
</dbReference>
<evidence type="ECO:0000256" key="4">
    <source>
        <dbReference type="ARBA" id="ARBA00022516"/>
    </source>
</evidence>
<feature type="binding site" evidence="17">
    <location>
        <begin position="100"/>
        <end position="101"/>
    </location>
    <ligand>
        <name>ATP</name>
        <dbReference type="ChEBI" id="CHEBI:30616"/>
    </ligand>
</feature>
<feature type="transmembrane region" description="Helical" evidence="19">
    <location>
        <begin position="36"/>
        <end position="54"/>
    </location>
</feature>
<evidence type="ECO:0000256" key="19">
    <source>
        <dbReference type="SAM" id="Phobius"/>
    </source>
</evidence>
<organism evidence="20 21">
    <name type="scientific">Nicoliella spurrieriana</name>
    <dbReference type="NCBI Taxonomy" id="2925830"/>
    <lineage>
        <taxon>Bacteria</taxon>
        <taxon>Bacillati</taxon>
        <taxon>Bacillota</taxon>
        <taxon>Bacilli</taxon>
        <taxon>Lactobacillales</taxon>
        <taxon>Lactobacillaceae</taxon>
        <taxon>Nicoliella</taxon>
    </lineage>
</organism>
<evidence type="ECO:0000313" key="21">
    <source>
        <dbReference type="Proteomes" id="UP000831181"/>
    </source>
</evidence>
<keyword evidence="18" id="KW-0460">Magnesium</keyword>
<feature type="active site" description="Proton acceptor" evidence="15">
    <location>
        <position position="74"/>
    </location>
</feature>
<evidence type="ECO:0000256" key="13">
    <source>
        <dbReference type="ARBA" id="ARBA00023209"/>
    </source>
</evidence>
<evidence type="ECO:0000256" key="2">
    <source>
        <dbReference type="ARBA" id="ARBA00005967"/>
    </source>
</evidence>
<accession>A0A976RRG9</accession>
<evidence type="ECO:0000256" key="9">
    <source>
        <dbReference type="ARBA" id="ARBA00022840"/>
    </source>
</evidence>
<keyword evidence="14" id="KW-1208">Phospholipid metabolism</keyword>
<keyword evidence="6 19" id="KW-0812">Transmembrane</keyword>
<feature type="binding site" evidence="17">
    <location>
        <position position="33"/>
    </location>
    <ligand>
        <name>ATP</name>
        <dbReference type="ChEBI" id="CHEBI:30616"/>
    </ligand>
</feature>
<evidence type="ECO:0000256" key="16">
    <source>
        <dbReference type="PIRSR" id="PIRSR600829-2"/>
    </source>
</evidence>
<evidence type="ECO:0000256" key="6">
    <source>
        <dbReference type="ARBA" id="ARBA00022692"/>
    </source>
</evidence>
<dbReference type="PANTHER" id="PTHR34299">
    <property type="entry name" value="DIACYLGLYCEROL KINASE"/>
    <property type="match status" value="1"/>
</dbReference>
<keyword evidence="3" id="KW-1003">Cell membrane</keyword>
<evidence type="ECO:0000256" key="8">
    <source>
        <dbReference type="ARBA" id="ARBA00022777"/>
    </source>
</evidence>
<keyword evidence="8 20" id="KW-0418">Kinase</keyword>
<feature type="binding site" evidence="18">
    <location>
        <position position="33"/>
    </location>
    <ligand>
        <name>a divalent metal cation</name>
        <dbReference type="ChEBI" id="CHEBI:60240"/>
    </ligand>
</feature>